<evidence type="ECO:0000313" key="4">
    <source>
        <dbReference type="Proteomes" id="UP001499967"/>
    </source>
</evidence>
<gene>
    <name evidence="3" type="ORF">GCM10009559_15510</name>
</gene>
<name>A0ABN1PJ69_9PSEU</name>
<feature type="chain" id="PRO_5045547106" evidence="1">
    <location>
        <begin position="32"/>
        <end position="510"/>
    </location>
</feature>
<dbReference type="InterPro" id="IPR030678">
    <property type="entry name" value="Peptide/Ni-bd"/>
</dbReference>
<evidence type="ECO:0000313" key="3">
    <source>
        <dbReference type="EMBL" id="GAA0929008.1"/>
    </source>
</evidence>
<dbReference type="SUPFAM" id="SSF53850">
    <property type="entry name" value="Periplasmic binding protein-like II"/>
    <property type="match status" value="1"/>
</dbReference>
<keyword evidence="4" id="KW-1185">Reference proteome</keyword>
<sequence length="510" mass="54686">MTTRTSRRIAAFAAVPLVFLAACSGQGPGTAAGTDLTIALAVEPVSLDPCDTQDATNAVVLRTNVTESLTRIDPETGEVVPFLAESWEQVDPSTWRFTLRQGVRFHDGTPFDAAAAAASINRVLDPELNCQNLDQFPYPLTATALDAATLQVVSESPDSILPLRISYADIGAPATPAGEKTSSPVGTGPYRFAERVQGQSVTLTRNDDYWGQAGQATSVRYVYREEPSVRAGMARTGEASIAVPVSVQDATDDDRTREYQDNRVFFLRTSTEKAPFTDPRVRRAAQQAIDKQTIVGSLMERTGTPFDQIVASTVNGHIDGFTGPAFDPAAAEQLLRAAEADGVDVRAPIDLVTRPDLFPGSDEVIQAIHQNLQSVGFTVNILSLDTDAWLQLLRSPFPPDQKATIIAISHDNISGDASFSFPKYMAGDGSNSTIRNPEIDALLAEAEQAGGAERAALYQRAAEIEYRDVNAFLPIALQSKLLMLGPGIEYQPNSLTGVELSVADIAITTG</sequence>
<dbReference type="InterPro" id="IPR039424">
    <property type="entry name" value="SBP_5"/>
</dbReference>
<dbReference type="RefSeq" id="WP_343940477.1">
    <property type="nucleotide sequence ID" value="NZ_BAAAHP010000045.1"/>
</dbReference>
<dbReference type="PIRSF" id="PIRSF002741">
    <property type="entry name" value="MppA"/>
    <property type="match status" value="1"/>
</dbReference>
<dbReference type="PANTHER" id="PTHR30290">
    <property type="entry name" value="PERIPLASMIC BINDING COMPONENT OF ABC TRANSPORTER"/>
    <property type="match status" value="1"/>
</dbReference>
<dbReference type="Gene3D" id="3.40.190.10">
    <property type="entry name" value="Periplasmic binding protein-like II"/>
    <property type="match status" value="1"/>
</dbReference>
<comment type="caution">
    <text evidence="3">The sequence shown here is derived from an EMBL/GenBank/DDBJ whole genome shotgun (WGS) entry which is preliminary data.</text>
</comment>
<organism evidence="3 4">
    <name type="scientific">Pseudonocardia zijingensis</name>
    <dbReference type="NCBI Taxonomy" id="153376"/>
    <lineage>
        <taxon>Bacteria</taxon>
        <taxon>Bacillati</taxon>
        <taxon>Actinomycetota</taxon>
        <taxon>Actinomycetes</taxon>
        <taxon>Pseudonocardiales</taxon>
        <taxon>Pseudonocardiaceae</taxon>
        <taxon>Pseudonocardia</taxon>
    </lineage>
</organism>
<dbReference type="Proteomes" id="UP001499967">
    <property type="component" value="Unassembled WGS sequence"/>
</dbReference>
<dbReference type="Pfam" id="PF00496">
    <property type="entry name" value="SBP_bac_5"/>
    <property type="match status" value="1"/>
</dbReference>
<proteinExistence type="predicted"/>
<dbReference type="InterPro" id="IPR000914">
    <property type="entry name" value="SBP_5_dom"/>
</dbReference>
<dbReference type="Gene3D" id="3.10.105.10">
    <property type="entry name" value="Dipeptide-binding Protein, Domain 3"/>
    <property type="match status" value="1"/>
</dbReference>
<reference evidence="3 4" key="1">
    <citation type="journal article" date="2019" name="Int. J. Syst. Evol. Microbiol.">
        <title>The Global Catalogue of Microorganisms (GCM) 10K type strain sequencing project: providing services to taxonomists for standard genome sequencing and annotation.</title>
        <authorList>
            <consortium name="The Broad Institute Genomics Platform"/>
            <consortium name="The Broad Institute Genome Sequencing Center for Infectious Disease"/>
            <person name="Wu L."/>
            <person name="Ma J."/>
        </authorList>
    </citation>
    <scope>NUCLEOTIDE SEQUENCE [LARGE SCALE GENOMIC DNA]</scope>
    <source>
        <strain evidence="3 4">JCM 11117</strain>
    </source>
</reference>
<protein>
    <submittedName>
        <fullName evidence="3">ABC transporter substrate-binding protein</fullName>
    </submittedName>
</protein>
<dbReference type="PROSITE" id="PS51257">
    <property type="entry name" value="PROKAR_LIPOPROTEIN"/>
    <property type="match status" value="1"/>
</dbReference>
<keyword evidence="1" id="KW-0732">Signal</keyword>
<accession>A0ABN1PJ69</accession>
<evidence type="ECO:0000256" key="1">
    <source>
        <dbReference type="SAM" id="SignalP"/>
    </source>
</evidence>
<feature type="domain" description="Solute-binding protein family 5" evidence="2">
    <location>
        <begin position="78"/>
        <end position="389"/>
    </location>
</feature>
<evidence type="ECO:0000259" key="2">
    <source>
        <dbReference type="Pfam" id="PF00496"/>
    </source>
</evidence>
<feature type="signal peptide" evidence="1">
    <location>
        <begin position="1"/>
        <end position="31"/>
    </location>
</feature>
<dbReference type="EMBL" id="BAAAHP010000045">
    <property type="protein sequence ID" value="GAA0929008.1"/>
    <property type="molecule type" value="Genomic_DNA"/>
</dbReference>